<dbReference type="CDD" id="cd03784">
    <property type="entry name" value="GT1_Gtf-like"/>
    <property type="match status" value="1"/>
</dbReference>
<dbReference type="PROSITE" id="PS00375">
    <property type="entry name" value="UDPGT"/>
    <property type="match status" value="1"/>
</dbReference>
<evidence type="ECO:0000256" key="1">
    <source>
        <dbReference type="ARBA" id="ARBA00009995"/>
    </source>
</evidence>
<keyword evidence="3" id="KW-0328">Glycosyltransferase</keyword>
<dbReference type="InterPro" id="IPR058980">
    <property type="entry name" value="Glyco_transf_N"/>
</dbReference>
<feature type="domain" description="Glycosyltransferase N-terminal" evidence="5">
    <location>
        <begin position="10"/>
        <end position="243"/>
    </location>
</feature>
<evidence type="ECO:0000256" key="4">
    <source>
        <dbReference type="RuleBase" id="RU362057"/>
    </source>
</evidence>
<comment type="similarity">
    <text evidence="1 3">Belongs to the UDP-glycosyltransferase family.</text>
</comment>
<sequence length="461" mass="52123">MASCLSPHFVIFPFMSKGHTIPLLHLTRLLSLRNIAVTIFTTQSNSPFIHHTLTGSNNISVIELPFPEKIPDLPDGVENTDQLPSMSFFIPFAKATILLQPHFERILETLLPVNCMISDGFLGWTLESASKYGIPRLVSYGTNSYSMVVGRILREEYPNLNVDHIQEPLTLKSFPLIIIDKNELVQEELLQVGHPIYEFAIQQSKATSNSWGILFNTFYELESSYVNYWNSDYKPRAWCLGPLCLQADPPRVLQPFQKPLWMQWLDSRKGLEKQSVLYVAFGSQASVPPEQLKEIAIGLERSKVSFLWVLRSKEMIFDDGLCERVKDTGLVVREWVDQTEVLEHECVQGFLSHCGWNSVLESICALVPILAWPMMAEQSFNAKMVEELGIGLRMQVTENTGARTLVKSEKVEKMVRKLMLGDEGKEAKKKVKNIGESARRAMEEGGSSKGALDLLIDEVCQ</sequence>
<evidence type="ECO:0000313" key="6">
    <source>
        <dbReference type="EMBL" id="KAF5175539.1"/>
    </source>
</evidence>
<accession>A0A7J6USN1</accession>
<organism evidence="6 7">
    <name type="scientific">Thalictrum thalictroides</name>
    <name type="common">Rue-anemone</name>
    <name type="synonym">Anemone thalictroides</name>
    <dbReference type="NCBI Taxonomy" id="46969"/>
    <lineage>
        <taxon>Eukaryota</taxon>
        <taxon>Viridiplantae</taxon>
        <taxon>Streptophyta</taxon>
        <taxon>Embryophyta</taxon>
        <taxon>Tracheophyta</taxon>
        <taxon>Spermatophyta</taxon>
        <taxon>Magnoliopsida</taxon>
        <taxon>Ranunculales</taxon>
        <taxon>Ranunculaceae</taxon>
        <taxon>Thalictroideae</taxon>
        <taxon>Thalictrum</taxon>
    </lineage>
</organism>
<dbReference type="Pfam" id="PF26168">
    <property type="entry name" value="Glyco_transf_N"/>
    <property type="match status" value="1"/>
</dbReference>
<dbReference type="EMBL" id="JABWDY010043916">
    <property type="protein sequence ID" value="KAF5175539.1"/>
    <property type="molecule type" value="Genomic_DNA"/>
</dbReference>
<dbReference type="Gene3D" id="3.40.50.2000">
    <property type="entry name" value="Glycogen Phosphorylase B"/>
    <property type="match status" value="2"/>
</dbReference>
<dbReference type="Proteomes" id="UP000554482">
    <property type="component" value="Unassembled WGS sequence"/>
</dbReference>
<name>A0A7J6USN1_THATH</name>
<dbReference type="InterPro" id="IPR035595">
    <property type="entry name" value="UDP_glycos_trans_CS"/>
</dbReference>
<keyword evidence="2 3" id="KW-0808">Transferase</keyword>
<dbReference type="SUPFAM" id="SSF53756">
    <property type="entry name" value="UDP-Glycosyltransferase/glycogen phosphorylase"/>
    <property type="match status" value="1"/>
</dbReference>
<dbReference type="AlphaFoldDB" id="A0A7J6USN1"/>
<evidence type="ECO:0000256" key="3">
    <source>
        <dbReference type="RuleBase" id="RU003718"/>
    </source>
</evidence>
<dbReference type="EC" id="2.4.1.-" evidence="4"/>
<dbReference type="FunFam" id="3.40.50.2000:FF:000107">
    <property type="entry name" value="Glycosyltransferase"/>
    <property type="match status" value="1"/>
</dbReference>
<evidence type="ECO:0000313" key="7">
    <source>
        <dbReference type="Proteomes" id="UP000554482"/>
    </source>
</evidence>
<reference evidence="6 7" key="1">
    <citation type="submission" date="2020-06" db="EMBL/GenBank/DDBJ databases">
        <title>Transcriptomic and genomic resources for Thalictrum thalictroides and T. hernandezii: Facilitating candidate gene discovery in an emerging model plant lineage.</title>
        <authorList>
            <person name="Arias T."/>
            <person name="Riano-Pachon D.M."/>
            <person name="Di Stilio V.S."/>
        </authorList>
    </citation>
    <scope>NUCLEOTIDE SEQUENCE [LARGE SCALE GENOMIC DNA]</scope>
    <source>
        <strain evidence="7">cv. WT478/WT964</strain>
        <tissue evidence="6">Leaves</tissue>
    </source>
</reference>
<dbReference type="GO" id="GO:0035251">
    <property type="term" value="F:UDP-glucosyltransferase activity"/>
    <property type="evidence" value="ECO:0007669"/>
    <property type="project" value="TreeGrafter"/>
</dbReference>
<dbReference type="InterPro" id="IPR002213">
    <property type="entry name" value="UDP_glucos_trans"/>
</dbReference>
<gene>
    <name evidence="6" type="ORF">FRX31_034873</name>
</gene>
<evidence type="ECO:0000259" key="5">
    <source>
        <dbReference type="Pfam" id="PF26168"/>
    </source>
</evidence>
<evidence type="ECO:0000256" key="2">
    <source>
        <dbReference type="ARBA" id="ARBA00022679"/>
    </source>
</evidence>
<proteinExistence type="inferred from homology"/>
<dbReference type="PANTHER" id="PTHR48047:SF51">
    <property type="entry name" value="GLYCOSYLTRANSFERASE"/>
    <property type="match status" value="1"/>
</dbReference>
<dbReference type="OrthoDB" id="5835829at2759"/>
<dbReference type="Pfam" id="PF00201">
    <property type="entry name" value="UDPGT"/>
    <property type="match status" value="1"/>
</dbReference>
<keyword evidence="7" id="KW-1185">Reference proteome</keyword>
<comment type="caution">
    <text evidence="6">The sequence shown here is derived from an EMBL/GenBank/DDBJ whole genome shotgun (WGS) entry which is preliminary data.</text>
</comment>
<dbReference type="PANTHER" id="PTHR48047">
    <property type="entry name" value="GLYCOSYLTRANSFERASE"/>
    <property type="match status" value="1"/>
</dbReference>
<protein>
    <recommendedName>
        <fullName evidence="4">Glycosyltransferase</fullName>
        <ecNumber evidence="4">2.4.1.-</ecNumber>
    </recommendedName>
</protein>